<dbReference type="GO" id="GO:0003700">
    <property type="term" value="F:DNA-binding transcription factor activity"/>
    <property type="evidence" value="ECO:0007669"/>
    <property type="project" value="TreeGrafter"/>
</dbReference>
<dbReference type="PROSITE" id="PS50943">
    <property type="entry name" value="HTH_CROC1"/>
    <property type="match status" value="1"/>
</dbReference>
<dbReference type="GO" id="GO:0005829">
    <property type="term" value="C:cytosol"/>
    <property type="evidence" value="ECO:0007669"/>
    <property type="project" value="TreeGrafter"/>
</dbReference>
<dbReference type="SUPFAM" id="SSF47413">
    <property type="entry name" value="lambda repressor-like DNA-binding domains"/>
    <property type="match status" value="1"/>
</dbReference>
<dbReference type="CDD" id="cd00093">
    <property type="entry name" value="HTH_XRE"/>
    <property type="match status" value="1"/>
</dbReference>
<evidence type="ECO:0000256" key="1">
    <source>
        <dbReference type="ARBA" id="ARBA00023125"/>
    </source>
</evidence>
<accession>A0A951UP94</accession>
<dbReference type="PANTHER" id="PTHR46797">
    <property type="entry name" value="HTH-TYPE TRANSCRIPTIONAL REGULATOR"/>
    <property type="match status" value="1"/>
</dbReference>
<organism evidence="3 4">
    <name type="scientific">Drouetiella hepatica Uher 2000/2452</name>
    <dbReference type="NCBI Taxonomy" id="904376"/>
    <lineage>
        <taxon>Bacteria</taxon>
        <taxon>Bacillati</taxon>
        <taxon>Cyanobacteriota</taxon>
        <taxon>Cyanophyceae</taxon>
        <taxon>Oculatellales</taxon>
        <taxon>Oculatellaceae</taxon>
        <taxon>Drouetiella</taxon>
    </lineage>
</organism>
<dbReference type="EMBL" id="JAHHHD010000029">
    <property type="protein sequence ID" value="MBW4661070.1"/>
    <property type="molecule type" value="Genomic_DNA"/>
</dbReference>
<reference evidence="3" key="1">
    <citation type="submission" date="2021-05" db="EMBL/GenBank/DDBJ databases">
        <authorList>
            <person name="Pietrasiak N."/>
            <person name="Ward R."/>
            <person name="Stajich J.E."/>
            <person name="Kurbessoian T."/>
        </authorList>
    </citation>
    <scope>NUCLEOTIDE SEQUENCE</scope>
    <source>
        <strain evidence="3">UHER 2000/2452</strain>
    </source>
</reference>
<proteinExistence type="predicted"/>
<reference evidence="3" key="2">
    <citation type="journal article" date="2022" name="Microbiol. Resour. Announc.">
        <title>Metagenome Sequencing to Explore Phylogenomics of Terrestrial Cyanobacteria.</title>
        <authorList>
            <person name="Ward R.D."/>
            <person name="Stajich J.E."/>
            <person name="Johansen J.R."/>
            <person name="Huntemann M."/>
            <person name="Clum A."/>
            <person name="Foster B."/>
            <person name="Foster B."/>
            <person name="Roux S."/>
            <person name="Palaniappan K."/>
            <person name="Varghese N."/>
            <person name="Mukherjee S."/>
            <person name="Reddy T.B.K."/>
            <person name="Daum C."/>
            <person name="Copeland A."/>
            <person name="Chen I.A."/>
            <person name="Ivanova N.N."/>
            <person name="Kyrpides N.C."/>
            <person name="Shapiro N."/>
            <person name="Eloe-Fadrosh E.A."/>
            <person name="Pietrasiak N."/>
        </authorList>
    </citation>
    <scope>NUCLEOTIDE SEQUENCE</scope>
    <source>
        <strain evidence="3">UHER 2000/2452</strain>
    </source>
</reference>
<feature type="domain" description="HTH cro/C1-type" evidence="2">
    <location>
        <begin position="18"/>
        <end position="61"/>
    </location>
</feature>
<protein>
    <submittedName>
        <fullName evidence="3">Helix-turn-helix domain-containing protein</fullName>
    </submittedName>
</protein>
<dbReference type="InterPro" id="IPR001387">
    <property type="entry name" value="Cro/C1-type_HTH"/>
</dbReference>
<dbReference type="GO" id="GO:0003677">
    <property type="term" value="F:DNA binding"/>
    <property type="evidence" value="ECO:0007669"/>
    <property type="project" value="UniProtKB-KW"/>
</dbReference>
<dbReference type="Proteomes" id="UP000757435">
    <property type="component" value="Unassembled WGS sequence"/>
</dbReference>
<dbReference type="Gene3D" id="1.10.260.40">
    <property type="entry name" value="lambda repressor-like DNA-binding domains"/>
    <property type="match status" value="1"/>
</dbReference>
<dbReference type="SMART" id="SM00530">
    <property type="entry name" value="HTH_XRE"/>
    <property type="match status" value="1"/>
</dbReference>
<gene>
    <name evidence="3" type="ORF">KME15_20540</name>
</gene>
<comment type="caution">
    <text evidence="3">The sequence shown here is derived from an EMBL/GenBank/DDBJ whole genome shotgun (WGS) entry which is preliminary data.</text>
</comment>
<evidence type="ECO:0000313" key="4">
    <source>
        <dbReference type="Proteomes" id="UP000757435"/>
    </source>
</evidence>
<evidence type="ECO:0000259" key="2">
    <source>
        <dbReference type="PROSITE" id="PS50943"/>
    </source>
</evidence>
<name>A0A951UP94_9CYAN</name>
<dbReference type="PANTHER" id="PTHR46797:SF1">
    <property type="entry name" value="METHYLPHOSPHONATE SYNTHASE"/>
    <property type="match status" value="1"/>
</dbReference>
<sequence>MTARKQMALEGTEIGERIRELRQALGLTQEQLAARLGVSFPTVNRWENKHAKPSPLAMEKIEALAKRLHKAEQA</sequence>
<dbReference type="InterPro" id="IPR050807">
    <property type="entry name" value="TransReg_Diox_bact_type"/>
</dbReference>
<keyword evidence="1" id="KW-0238">DNA-binding</keyword>
<dbReference type="Pfam" id="PF01381">
    <property type="entry name" value="HTH_3"/>
    <property type="match status" value="1"/>
</dbReference>
<dbReference type="InterPro" id="IPR010982">
    <property type="entry name" value="Lambda_DNA-bd_dom_sf"/>
</dbReference>
<evidence type="ECO:0000313" key="3">
    <source>
        <dbReference type="EMBL" id="MBW4661070.1"/>
    </source>
</evidence>
<dbReference type="AlphaFoldDB" id="A0A951UP94"/>